<dbReference type="PROSITE" id="PS50878">
    <property type="entry name" value="RT_POL"/>
    <property type="match status" value="1"/>
</dbReference>
<feature type="non-terminal residue" evidence="2">
    <location>
        <position position="233"/>
    </location>
</feature>
<accession>A0AAW2XN12</accession>
<dbReference type="InterPro" id="IPR052343">
    <property type="entry name" value="Retrotransposon-Effector_Assoc"/>
</dbReference>
<dbReference type="EMBL" id="JACGWN010000003">
    <property type="protein sequence ID" value="KAL0455437.1"/>
    <property type="molecule type" value="Genomic_DNA"/>
</dbReference>
<keyword evidence="2" id="KW-0695">RNA-directed DNA polymerase</keyword>
<dbReference type="PANTHER" id="PTHR46890:SF48">
    <property type="entry name" value="RNA-DIRECTED DNA POLYMERASE"/>
    <property type="match status" value="1"/>
</dbReference>
<reference evidence="2" key="2">
    <citation type="journal article" date="2024" name="Plant">
        <title>Genomic evolution and insights into agronomic trait innovations of Sesamum species.</title>
        <authorList>
            <person name="Miao H."/>
            <person name="Wang L."/>
            <person name="Qu L."/>
            <person name="Liu H."/>
            <person name="Sun Y."/>
            <person name="Le M."/>
            <person name="Wang Q."/>
            <person name="Wei S."/>
            <person name="Zheng Y."/>
            <person name="Lin W."/>
            <person name="Duan Y."/>
            <person name="Cao H."/>
            <person name="Xiong S."/>
            <person name="Wang X."/>
            <person name="Wei L."/>
            <person name="Li C."/>
            <person name="Ma Q."/>
            <person name="Ju M."/>
            <person name="Zhao R."/>
            <person name="Li G."/>
            <person name="Mu C."/>
            <person name="Tian Q."/>
            <person name="Mei H."/>
            <person name="Zhang T."/>
            <person name="Gao T."/>
            <person name="Zhang H."/>
        </authorList>
    </citation>
    <scope>NUCLEOTIDE SEQUENCE</scope>
    <source>
        <strain evidence="2">KEN1</strain>
    </source>
</reference>
<proteinExistence type="predicted"/>
<protein>
    <submittedName>
        <fullName evidence="2">LINE-1 reverse transcriptase</fullName>
    </submittedName>
</protein>
<dbReference type="PANTHER" id="PTHR46890">
    <property type="entry name" value="NON-LTR RETROLELEMENT REVERSE TRANSCRIPTASE-LIKE PROTEIN-RELATED"/>
    <property type="match status" value="1"/>
</dbReference>
<reference evidence="2" key="1">
    <citation type="submission" date="2020-06" db="EMBL/GenBank/DDBJ databases">
        <authorList>
            <person name="Li T."/>
            <person name="Hu X."/>
            <person name="Zhang T."/>
            <person name="Song X."/>
            <person name="Zhang H."/>
            <person name="Dai N."/>
            <person name="Sheng W."/>
            <person name="Hou X."/>
            <person name="Wei L."/>
        </authorList>
    </citation>
    <scope>NUCLEOTIDE SEQUENCE</scope>
    <source>
        <strain evidence="2">KEN1</strain>
        <tissue evidence="2">Leaf</tissue>
    </source>
</reference>
<sequence length="233" mass="26817">MTRPVSKDEVKNAILTLLKIKHLVRMAIHPVNATVLLLIPKVANPTTVTEFRPISCCSVLYKTITKVIVQRMQGVMDKIISPPQNAFVPGRRISNNILLGQDLFHGYNRQHLPPRCALKVDLRKAFDTLEWDFIIAMLHLFGFPPRIIMWIEECITTTSFSVLLNGEVHGFFQGARGLRQGDPMSPYLFVLAMEVLHLLLLQRIDQSDSFQYHWRCKEMNLFNLCFPDDLLLF</sequence>
<evidence type="ECO:0000313" key="2">
    <source>
        <dbReference type="EMBL" id="KAL0455437.1"/>
    </source>
</evidence>
<organism evidence="2">
    <name type="scientific">Sesamum latifolium</name>
    <dbReference type="NCBI Taxonomy" id="2727402"/>
    <lineage>
        <taxon>Eukaryota</taxon>
        <taxon>Viridiplantae</taxon>
        <taxon>Streptophyta</taxon>
        <taxon>Embryophyta</taxon>
        <taxon>Tracheophyta</taxon>
        <taxon>Spermatophyta</taxon>
        <taxon>Magnoliopsida</taxon>
        <taxon>eudicotyledons</taxon>
        <taxon>Gunneridae</taxon>
        <taxon>Pentapetalae</taxon>
        <taxon>asterids</taxon>
        <taxon>lamiids</taxon>
        <taxon>Lamiales</taxon>
        <taxon>Pedaliaceae</taxon>
        <taxon>Sesamum</taxon>
    </lineage>
</organism>
<keyword evidence="2" id="KW-0808">Transferase</keyword>
<keyword evidence="2" id="KW-0548">Nucleotidyltransferase</keyword>
<evidence type="ECO:0000259" key="1">
    <source>
        <dbReference type="PROSITE" id="PS50878"/>
    </source>
</evidence>
<dbReference type="SUPFAM" id="SSF56672">
    <property type="entry name" value="DNA/RNA polymerases"/>
    <property type="match status" value="1"/>
</dbReference>
<dbReference type="Pfam" id="PF00078">
    <property type="entry name" value="RVT_1"/>
    <property type="match status" value="1"/>
</dbReference>
<dbReference type="GO" id="GO:0003964">
    <property type="term" value="F:RNA-directed DNA polymerase activity"/>
    <property type="evidence" value="ECO:0007669"/>
    <property type="project" value="UniProtKB-KW"/>
</dbReference>
<comment type="caution">
    <text evidence="2">The sequence shown here is derived from an EMBL/GenBank/DDBJ whole genome shotgun (WGS) entry which is preliminary data.</text>
</comment>
<dbReference type="CDD" id="cd01650">
    <property type="entry name" value="RT_nLTR_like"/>
    <property type="match status" value="1"/>
</dbReference>
<feature type="domain" description="Reverse transcriptase" evidence="1">
    <location>
        <begin position="20"/>
        <end position="233"/>
    </location>
</feature>
<dbReference type="InterPro" id="IPR000477">
    <property type="entry name" value="RT_dom"/>
</dbReference>
<dbReference type="InterPro" id="IPR043502">
    <property type="entry name" value="DNA/RNA_pol_sf"/>
</dbReference>
<name>A0AAW2XN12_9LAMI</name>
<gene>
    <name evidence="2" type="ORF">Slati_0882900</name>
</gene>
<dbReference type="AlphaFoldDB" id="A0AAW2XN12"/>